<accession>A0ABM7UDW4</accession>
<keyword evidence="3" id="KW-1185">Reference proteome</keyword>
<protein>
    <submittedName>
        <fullName evidence="2">Metal-binding protein</fullName>
    </submittedName>
</protein>
<evidence type="ECO:0000256" key="1">
    <source>
        <dbReference type="SAM" id="MobiDB-lite"/>
    </source>
</evidence>
<organism evidence="2 3">
    <name type="scientific">Actinomyces capricornis</name>
    <dbReference type="NCBI Taxonomy" id="2755559"/>
    <lineage>
        <taxon>Bacteria</taxon>
        <taxon>Bacillati</taxon>
        <taxon>Actinomycetota</taxon>
        <taxon>Actinomycetes</taxon>
        <taxon>Actinomycetales</taxon>
        <taxon>Actinomycetaceae</taxon>
        <taxon>Actinomyces</taxon>
    </lineage>
</organism>
<dbReference type="Proteomes" id="UP000824496">
    <property type="component" value="Chromosome"/>
</dbReference>
<feature type="compositionally biased region" description="Gly residues" evidence="1">
    <location>
        <begin position="183"/>
        <end position="206"/>
    </location>
</feature>
<evidence type="ECO:0000313" key="3">
    <source>
        <dbReference type="Proteomes" id="UP000824496"/>
    </source>
</evidence>
<dbReference type="RefSeq" id="WP_223908040.1">
    <property type="nucleotide sequence ID" value="NZ_AP025017.1"/>
</dbReference>
<dbReference type="PANTHER" id="PTHR34374:SF1">
    <property type="entry name" value="LARGE RIBOSOMAL RNA SUBUNIT ACCUMULATION PROTEIN YCED HOMOLOG 1, CHLOROPLASTIC"/>
    <property type="match status" value="1"/>
</dbReference>
<dbReference type="InterPro" id="IPR003772">
    <property type="entry name" value="YceD"/>
</dbReference>
<dbReference type="Pfam" id="PF02620">
    <property type="entry name" value="YceD"/>
    <property type="match status" value="1"/>
</dbReference>
<evidence type="ECO:0000313" key="2">
    <source>
        <dbReference type="EMBL" id="BDA65227.1"/>
    </source>
</evidence>
<feature type="region of interest" description="Disordered" evidence="1">
    <location>
        <begin position="177"/>
        <end position="215"/>
    </location>
</feature>
<gene>
    <name evidence="2" type="ORF">MANAM107_20610</name>
</gene>
<dbReference type="PANTHER" id="PTHR34374">
    <property type="entry name" value="LARGE RIBOSOMAL RNA SUBUNIT ACCUMULATION PROTEIN YCED HOMOLOG 1, CHLOROPLASTIC"/>
    <property type="match status" value="1"/>
</dbReference>
<sequence>MPGLVIDIVDLPRPAGSVKSLHLSTPAPAQLGNEVIGVPEGSDLDIEVTLTSMDEGVLAQARAQCRIHGECVRCLRDLDEERTVSIDELYFLPEAIEAQRAQGDEEAEDLLELGETTLDLEPALRDAIIPTLPLRPLCRPECPGLCPECGERMEDLPADHHHEVIDPRWAALAGFMDQATGSAGPGPGAGDAEGAAGDGPGGGPDQGGPHRDEGV</sequence>
<reference evidence="2 3" key="1">
    <citation type="submission" date="2021-08" db="EMBL/GenBank/DDBJ databases">
        <title>Whole genome sequence of novel Actinomyces species strain MAS-1.</title>
        <authorList>
            <person name="Saito M."/>
            <person name="Kuwahara N."/>
            <person name="Takizawa T."/>
            <person name="Gotouda H."/>
            <person name="Ochiai T."/>
        </authorList>
    </citation>
    <scope>NUCLEOTIDE SEQUENCE [LARGE SCALE GENOMIC DNA]</scope>
    <source>
        <strain evidence="2 3">MAS-1</strain>
    </source>
</reference>
<dbReference type="EMBL" id="AP025017">
    <property type="protein sequence ID" value="BDA65227.1"/>
    <property type="molecule type" value="Genomic_DNA"/>
</dbReference>
<name>A0ABM7UDW4_9ACTO</name>
<proteinExistence type="predicted"/>